<name>A0A5C3NMA6_9APHY</name>
<proteinExistence type="predicted"/>
<accession>A0A5C3NMA6</accession>
<gene>
    <name evidence="1" type="ORF">K466DRAFT_607285</name>
</gene>
<dbReference type="Proteomes" id="UP000308197">
    <property type="component" value="Unassembled WGS sequence"/>
</dbReference>
<evidence type="ECO:0000313" key="1">
    <source>
        <dbReference type="EMBL" id="TFK78132.1"/>
    </source>
</evidence>
<sequence length="109" mass="12521">MPVVLISNCYVFKRQKGLSQSHTPTSEYPENITPTFIGLFDATEIFHDLSEEMAGTRTLKHDIKGQCWVILYTVYMHGLDRTSRDSEDHQKLQDELRALYAATSIEDLL</sequence>
<dbReference type="InParanoid" id="A0A5C3NMA6"/>
<keyword evidence="2" id="KW-1185">Reference proteome</keyword>
<evidence type="ECO:0000313" key="2">
    <source>
        <dbReference type="Proteomes" id="UP000308197"/>
    </source>
</evidence>
<organism evidence="1 2">
    <name type="scientific">Polyporus arcularius HHB13444</name>
    <dbReference type="NCBI Taxonomy" id="1314778"/>
    <lineage>
        <taxon>Eukaryota</taxon>
        <taxon>Fungi</taxon>
        <taxon>Dikarya</taxon>
        <taxon>Basidiomycota</taxon>
        <taxon>Agaricomycotina</taxon>
        <taxon>Agaricomycetes</taxon>
        <taxon>Polyporales</taxon>
        <taxon>Polyporaceae</taxon>
        <taxon>Polyporus</taxon>
    </lineage>
</organism>
<protein>
    <submittedName>
        <fullName evidence="1">Uncharacterized protein</fullName>
    </submittedName>
</protein>
<dbReference type="EMBL" id="ML212779">
    <property type="protein sequence ID" value="TFK78132.1"/>
    <property type="molecule type" value="Genomic_DNA"/>
</dbReference>
<reference evidence="1 2" key="1">
    <citation type="journal article" date="2019" name="Nat. Ecol. Evol.">
        <title>Megaphylogeny resolves global patterns of mushroom evolution.</title>
        <authorList>
            <person name="Varga T."/>
            <person name="Krizsan K."/>
            <person name="Foldi C."/>
            <person name="Dima B."/>
            <person name="Sanchez-Garcia M."/>
            <person name="Sanchez-Ramirez S."/>
            <person name="Szollosi G.J."/>
            <person name="Szarkandi J.G."/>
            <person name="Papp V."/>
            <person name="Albert L."/>
            <person name="Andreopoulos W."/>
            <person name="Angelini C."/>
            <person name="Antonin V."/>
            <person name="Barry K.W."/>
            <person name="Bougher N.L."/>
            <person name="Buchanan P."/>
            <person name="Buyck B."/>
            <person name="Bense V."/>
            <person name="Catcheside P."/>
            <person name="Chovatia M."/>
            <person name="Cooper J."/>
            <person name="Damon W."/>
            <person name="Desjardin D."/>
            <person name="Finy P."/>
            <person name="Geml J."/>
            <person name="Haridas S."/>
            <person name="Hughes K."/>
            <person name="Justo A."/>
            <person name="Karasinski D."/>
            <person name="Kautmanova I."/>
            <person name="Kiss B."/>
            <person name="Kocsube S."/>
            <person name="Kotiranta H."/>
            <person name="LaButti K.M."/>
            <person name="Lechner B.E."/>
            <person name="Liimatainen K."/>
            <person name="Lipzen A."/>
            <person name="Lukacs Z."/>
            <person name="Mihaltcheva S."/>
            <person name="Morgado L.N."/>
            <person name="Niskanen T."/>
            <person name="Noordeloos M.E."/>
            <person name="Ohm R.A."/>
            <person name="Ortiz-Santana B."/>
            <person name="Ovrebo C."/>
            <person name="Racz N."/>
            <person name="Riley R."/>
            <person name="Savchenko A."/>
            <person name="Shiryaev A."/>
            <person name="Soop K."/>
            <person name="Spirin V."/>
            <person name="Szebenyi C."/>
            <person name="Tomsovsky M."/>
            <person name="Tulloss R.E."/>
            <person name="Uehling J."/>
            <person name="Grigoriev I.V."/>
            <person name="Vagvolgyi C."/>
            <person name="Papp T."/>
            <person name="Martin F.M."/>
            <person name="Miettinen O."/>
            <person name="Hibbett D.S."/>
            <person name="Nagy L.G."/>
        </authorList>
    </citation>
    <scope>NUCLEOTIDE SEQUENCE [LARGE SCALE GENOMIC DNA]</scope>
    <source>
        <strain evidence="1 2">HHB13444</strain>
    </source>
</reference>
<dbReference type="AlphaFoldDB" id="A0A5C3NMA6"/>